<dbReference type="Gene3D" id="3.30.420.10">
    <property type="entry name" value="Ribonuclease H-like superfamily/Ribonuclease H"/>
    <property type="match status" value="1"/>
</dbReference>
<accession>A0A673Y5P7</accession>
<dbReference type="GeneTree" id="ENSGT01150000287856"/>
<name>A0A673Y5P7_SALTR</name>
<sequence>MIQHDNARSHVARICTQFLEAENVPALPWPGYTPDLSPIEHVWDALDRRVRKPVPVPTNI</sequence>
<dbReference type="Ensembl" id="ENSSTUT00000031224.1">
    <property type="protein sequence ID" value="ENSSTUP00000029841.1"/>
    <property type="gene ID" value="ENSSTUG00000012897.1"/>
</dbReference>
<reference evidence="2" key="2">
    <citation type="submission" date="2025-09" db="UniProtKB">
        <authorList>
            <consortium name="Ensembl"/>
        </authorList>
    </citation>
    <scope>IDENTIFICATION</scope>
</reference>
<proteinExistence type="predicted"/>
<dbReference type="GO" id="GO:0003676">
    <property type="term" value="F:nucleic acid binding"/>
    <property type="evidence" value="ECO:0007669"/>
    <property type="project" value="InterPro"/>
</dbReference>
<feature type="domain" description="Tc1-like transposase DDE" evidence="1">
    <location>
        <begin position="5"/>
        <end position="52"/>
    </location>
</feature>
<dbReference type="Pfam" id="PF13358">
    <property type="entry name" value="DDE_3"/>
    <property type="match status" value="1"/>
</dbReference>
<evidence type="ECO:0000313" key="2">
    <source>
        <dbReference type="Ensembl" id="ENSSTUP00000029841.1"/>
    </source>
</evidence>
<dbReference type="InParanoid" id="A0A673Y5P7"/>
<dbReference type="Proteomes" id="UP000472277">
    <property type="component" value="Chromosome 20"/>
</dbReference>
<dbReference type="InterPro" id="IPR038717">
    <property type="entry name" value="Tc1-like_DDE_dom"/>
</dbReference>
<evidence type="ECO:0000259" key="1">
    <source>
        <dbReference type="Pfam" id="PF13358"/>
    </source>
</evidence>
<dbReference type="InterPro" id="IPR036397">
    <property type="entry name" value="RNaseH_sf"/>
</dbReference>
<dbReference type="OMA" id="WDIMLRS"/>
<organism evidence="2 3">
    <name type="scientific">Salmo trutta</name>
    <name type="common">Brown trout</name>
    <dbReference type="NCBI Taxonomy" id="8032"/>
    <lineage>
        <taxon>Eukaryota</taxon>
        <taxon>Metazoa</taxon>
        <taxon>Chordata</taxon>
        <taxon>Craniata</taxon>
        <taxon>Vertebrata</taxon>
        <taxon>Euteleostomi</taxon>
        <taxon>Actinopterygii</taxon>
        <taxon>Neopterygii</taxon>
        <taxon>Teleostei</taxon>
        <taxon>Protacanthopterygii</taxon>
        <taxon>Salmoniformes</taxon>
        <taxon>Salmonidae</taxon>
        <taxon>Salmoninae</taxon>
        <taxon>Salmo</taxon>
    </lineage>
</organism>
<reference evidence="2" key="1">
    <citation type="submission" date="2025-08" db="UniProtKB">
        <authorList>
            <consortium name="Ensembl"/>
        </authorList>
    </citation>
    <scope>IDENTIFICATION</scope>
</reference>
<protein>
    <recommendedName>
        <fullName evidence="1">Tc1-like transposase DDE domain-containing protein</fullName>
    </recommendedName>
</protein>
<dbReference type="AlphaFoldDB" id="A0A673Y5P7"/>
<keyword evidence="3" id="KW-1185">Reference proteome</keyword>
<evidence type="ECO:0000313" key="3">
    <source>
        <dbReference type="Proteomes" id="UP000472277"/>
    </source>
</evidence>